<dbReference type="AlphaFoldDB" id="A0A553V1N3"/>
<feature type="compositionally biased region" description="Low complexity" evidence="1">
    <location>
        <begin position="89"/>
        <end position="102"/>
    </location>
</feature>
<feature type="compositionally biased region" description="Low complexity" evidence="1">
    <location>
        <begin position="38"/>
        <end position="63"/>
    </location>
</feature>
<evidence type="ECO:0000259" key="3">
    <source>
        <dbReference type="Pfam" id="PF03968"/>
    </source>
</evidence>
<reference evidence="4 5" key="1">
    <citation type="submission" date="2019-07" db="EMBL/GenBank/DDBJ databases">
        <title>Deinococcus detaillus sp. nov., isolated from humus soil in Antarctica.</title>
        <authorList>
            <person name="Zhang K."/>
        </authorList>
    </citation>
    <scope>NUCLEOTIDE SEQUENCE [LARGE SCALE GENOMIC DNA]</scope>
    <source>
        <strain evidence="4 5">H1</strain>
    </source>
</reference>
<dbReference type="EMBL" id="VKDB01000005">
    <property type="protein sequence ID" value="TSA86383.1"/>
    <property type="molecule type" value="Genomic_DNA"/>
</dbReference>
<feature type="domain" description="Organic solvent tolerance-like N-terminal" evidence="3">
    <location>
        <begin position="232"/>
        <end position="318"/>
    </location>
</feature>
<feature type="region of interest" description="Disordered" evidence="1">
    <location>
        <begin position="24"/>
        <end position="115"/>
    </location>
</feature>
<dbReference type="Proteomes" id="UP000316092">
    <property type="component" value="Unassembled WGS sequence"/>
</dbReference>
<evidence type="ECO:0000256" key="1">
    <source>
        <dbReference type="SAM" id="MobiDB-lite"/>
    </source>
</evidence>
<protein>
    <submittedName>
        <fullName evidence="4">OstA family protein</fullName>
    </submittedName>
</protein>
<feature type="compositionally biased region" description="Low complexity" evidence="1">
    <location>
        <begin position="370"/>
        <end position="386"/>
    </location>
</feature>
<dbReference type="InterPro" id="IPR005653">
    <property type="entry name" value="OstA-like_N"/>
</dbReference>
<dbReference type="RefSeq" id="WP_143720150.1">
    <property type="nucleotide sequence ID" value="NZ_VKDB01000005.1"/>
</dbReference>
<evidence type="ECO:0000313" key="5">
    <source>
        <dbReference type="Proteomes" id="UP000316092"/>
    </source>
</evidence>
<evidence type="ECO:0000313" key="4">
    <source>
        <dbReference type="EMBL" id="TSA86383.1"/>
    </source>
</evidence>
<dbReference type="OrthoDB" id="63194at2"/>
<keyword evidence="2" id="KW-0732">Signal</keyword>
<gene>
    <name evidence="4" type="ORF">FNU79_06895</name>
</gene>
<name>A0A553V1N3_9DEIO</name>
<accession>A0A553V1N3</accession>
<evidence type="ECO:0000256" key="2">
    <source>
        <dbReference type="SAM" id="SignalP"/>
    </source>
</evidence>
<proteinExistence type="predicted"/>
<feature type="region of interest" description="Disordered" evidence="1">
    <location>
        <begin position="366"/>
        <end position="394"/>
    </location>
</feature>
<dbReference type="Pfam" id="PF03968">
    <property type="entry name" value="LptD_N"/>
    <property type="match status" value="1"/>
</dbReference>
<keyword evidence="5" id="KW-1185">Reference proteome</keyword>
<organism evidence="4 5">
    <name type="scientific">Deinococcus detaillensis</name>
    <dbReference type="NCBI Taxonomy" id="2592048"/>
    <lineage>
        <taxon>Bacteria</taxon>
        <taxon>Thermotogati</taxon>
        <taxon>Deinococcota</taxon>
        <taxon>Deinococci</taxon>
        <taxon>Deinococcales</taxon>
        <taxon>Deinococcaceae</taxon>
        <taxon>Deinococcus</taxon>
    </lineage>
</organism>
<comment type="caution">
    <text evidence="4">The sequence shown here is derived from an EMBL/GenBank/DDBJ whole genome shotgun (WGS) entry which is preliminary data.</text>
</comment>
<dbReference type="Gene3D" id="2.60.450.10">
    <property type="entry name" value="Lipopolysaccharide (LPS) transport protein A like domain"/>
    <property type="match status" value="1"/>
</dbReference>
<feature type="signal peptide" evidence="2">
    <location>
        <begin position="1"/>
        <end position="30"/>
    </location>
</feature>
<feature type="chain" id="PRO_5021993923" evidence="2">
    <location>
        <begin position="31"/>
        <end position="394"/>
    </location>
</feature>
<sequence>MNGRRFGGNVWLLGLLLLGGADLSSGQAQNAAPPPVSAPATPAADPALPDSPSESSSPQLPAADPAGPNLPVVPPNNSAPEPVVPDSPVPSSAAPDTAPADSGDQPTIELTRKGDDGKQRVIVIVRTGNDAAGIAVTCAPQDDEPADAPIVVVYSDSSVGGVQVTVDKNLIRAPLAVITKQGQKEGESSKGGDGHIEMSAGTAQFLDEPPQGKTDRLSRCAVQADPKPAPDTVFVTQGRTSLKGQSLVYDESDGVARIDGPITFDRAPATGKPETERLTGNSERIEVNVDKETTTLVGAVVLQNAGRVSKAERVDYDDAANVAILRGSPEAPAESVNGQEVICALVIRYNLDLNTVYAEGQIGGQFSDDAGSTSGTNAASSSNSGAPALGCSGR</sequence>